<reference evidence="1" key="1">
    <citation type="submission" date="2023-06" db="EMBL/GenBank/DDBJ databases">
        <authorList>
            <person name="Delattre M."/>
        </authorList>
    </citation>
    <scope>NUCLEOTIDE SEQUENCE</scope>
    <source>
        <strain evidence="1">AF72</strain>
    </source>
</reference>
<accession>A0AA36C8X5</accession>
<proteinExistence type="predicted"/>
<protein>
    <submittedName>
        <fullName evidence="1">Uncharacterized protein</fullName>
    </submittedName>
</protein>
<dbReference type="AlphaFoldDB" id="A0AA36C8X5"/>
<dbReference type="EMBL" id="CATQJA010000856">
    <property type="protein sequence ID" value="CAJ0564309.1"/>
    <property type="molecule type" value="Genomic_DNA"/>
</dbReference>
<organism evidence="1 2">
    <name type="scientific">Mesorhabditis spiculigera</name>
    <dbReference type="NCBI Taxonomy" id="96644"/>
    <lineage>
        <taxon>Eukaryota</taxon>
        <taxon>Metazoa</taxon>
        <taxon>Ecdysozoa</taxon>
        <taxon>Nematoda</taxon>
        <taxon>Chromadorea</taxon>
        <taxon>Rhabditida</taxon>
        <taxon>Rhabditina</taxon>
        <taxon>Rhabditomorpha</taxon>
        <taxon>Rhabditoidea</taxon>
        <taxon>Rhabditidae</taxon>
        <taxon>Mesorhabditinae</taxon>
        <taxon>Mesorhabditis</taxon>
    </lineage>
</organism>
<keyword evidence="2" id="KW-1185">Reference proteome</keyword>
<evidence type="ECO:0000313" key="2">
    <source>
        <dbReference type="Proteomes" id="UP001177023"/>
    </source>
</evidence>
<name>A0AA36C8X5_9BILA</name>
<gene>
    <name evidence="1" type="ORF">MSPICULIGERA_LOCUS2991</name>
</gene>
<comment type="caution">
    <text evidence="1">The sequence shown here is derived from an EMBL/GenBank/DDBJ whole genome shotgun (WGS) entry which is preliminary data.</text>
</comment>
<sequence length="99" mass="10999">MAMRERVARYCEMYLAASRGQEDPYRSPIRPTLVIHETFSLSERAELAVLGLQKENEVQLPAEVKWCEVGIYFLGKSCGPAPLDSLVVLIPAPALASYS</sequence>
<evidence type="ECO:0000313" key="1">
    <source>
        <dbReference type="EMBL" id="CAJ0564309.1"/>
    </source>
</evidence>
<feature type="non-terminal residue" evidence="1">
    <location>
        <position position="99"/>
    </location>
</feature>
<dbReference type="Proteomes" id="UP001177023">
    <property type="component" value="Unassembled WGS sequence"/>
</dbReference>